<dbReference type="RefSeq" id="WP_381538813.1">
    <property type="nucleotide sequence ID" value="NZ_JBHUGI010000032.1"/>
</dbReference>
<proteinExistence type="predicted"/>
<evidence type="ECO:0008006" key="3">
    <source>
        <dbReference type="Google" id="ProtNLM"/>
    </source>
</evidence>
<keyword evidence="2" id="KW-1185">Reference proteome</keyword>
<reference evidence="2" key="1">
    <citation type="journal article" date="2019" name="Int. J. Syst. Evol. Microbiol.">
        <title>The Global Catalogue of Microorganisms (GCM) 10K type strain sequencing project: providing services to taxonomists for standard genome sequencing and annotation.</title>
        <authorList>
            <consortium name="The Broad Institute Genomics Platform"/>
            <consortium name="The Broad Institute Genome Sequencing Center for Infectious Disease"/>
            <person name="Wu L."/>
            <person name="Ma J."/>
        </authorList>
    </citation>
    <scope>NUCLEOTIDE SEQUENCE [LARGE SCALE GENOMIC DNA]</scope>
    <source>
        <strain evidence="2">CGMCC 4.7177</strain>
    </source>
</reference>
<gene>
    <name evidence="1" type="ORF">ACFSFY_13390</name>
</gene>
<name>A0ABW4SIT8_9BACL</name>
<evidence type="ECO:0000313" key="1">
    <source>
        <dbReference type="EMBL" id="MFD1929031.1"/>
    </source>
</evidence>
<evidence type="ECO:0000313" key="2">
    <source>
        <dbReference type="Proteomes" id="UP001597218"/>
    </source>
</evidence>
<comment type="caution">
    <text evidence="1">The sequence shown here is derived from an EMBL/GenBank/DDBJ whole genome shotgun (WGS) entry which is preliminary data.</text>
</comment>
<accession>A0ABW4SIT8</accession>
<sequence>MGKKKVFYLDPDERKWTMENLGLNIYDFQDLALMNKKIEGTFLARDRKIVAWTDTSNQCPECSGPLKFNDEYDSKYCISCNEWQESSCDDPTCDYCSARPDKPSDL</sequence>
<dbReference type="Proteomes" id="UP001597218">
    <property type="component" value="Unassembled WGS sequence"/>
</dbReference>
<protein>
    <recommendedName>
        <fullName evidence="3">TerY-C metal binding domain-containing protein</fullName>
    </recommendedName>
</protein>
<dbReference type="EMBL" id="JBHUGI010000032">
    <property type="protein sequence ID" value="MFD1929031.1"/>
    <property type="molecule type" value="Genomic_DNA"/>
</dbReference>
<organism evidence="1 2">
    <name type="scientific">Sporosarcina siberiensis</name>
    <dbReference type="NCBI Taxonomy" id="1365606"/>
    <lineage>
        <taxon>Bacteria</taxon>
        <taxon>Bacillati</taxon>
        <taxon>Bacillota</taxon>
        <taxon>Bacilli</taxon>
        <taxon>Bacillales</taxon>
        <taxon>Caryophanaceae</taxon>
        <taxon>Sporosarcina</taxon>
    </lineage>
</organism>